<dbReference type="InterPro" id="IPR007278">
    <property type="entry name" value="DUF397"/>
</dbReference>
<sequence length="65" mass="7044">MIEWRKSSRSNASGEECVELAALPDGCGIRDSKAPGIGHLTLTAEDFARLLTDVKQGNLNLHPPR</sequence>
<reference evidence="2 3" key="1">
    <citation type="submission" date="2020-04" db="EMBL/GenBank/DDBJ databases">
        <title>MicrobeNet Type strains.</title>
        <authorList>
            <person name="Nicholson A.C."/>
        </authorList>
    </citation>
    <scope>NUCLEOTIDE SEQUENCE [LARGE SCALE GENOMIC DNA]</scope>
    <source>
        <strain evidence="2 3">ATCC BAA-277</strain>
    </source>
</reference>
<evidence type="ECO:0000259" key="1">
    <source>
        <dbReference type="Pfam" id="PF04149"/>
    </source>
</evidence>
<evidence type="ECO:0000313" key="3">
    <source>
        <dbReference type="Proteomes" id="UP000579250"/>
    </source>
</evidence>
<comment type="caution">
    <text evidence="2">The sequence shown here is derived from an EMBL/GenBank/DDBJ whole genome shotgun (WGS) entry which is preliminary data.</text>
</comment>
<name>A0A846Z7I6_9ACTN</name>
<gene>
    <name evidence="2" type="ORF">HGB48_23165</name>
</gene>
<dbReference type="Proteomes" id="UP000579250">
    <property type="component" value="Unassembled WGS sequence"/>
</dbReference>
<accession>A0A846Z7I6</accession>
<evidence type="ECO:0000313" key="2">
    <source>
        <dbReference type="EMBL" id="NKZ06618.1"/>
    </source>
</evidence>
<organism evidence="2 3">
    <name type="scientific">Actinomadura latina</name>
    <dbReference type="NCBI Taxonomy" id="163603"/>
    <lineage>
        <taxon>Bacteria</taxon>
        <taxon>Bacillati</taxon>
        <taxon>Actinomycetota</taxon>
        <taxon>Actinomycetes</taxon>
        <taxon>Streptosporangiales</taxon>
        <taxon>Thermomonosporaceae</taxon>
        <taxon>Actinomadura</taxon>
    </lineage>
</organism>
<dbReference type="EMBL" id="JAAXPI010000038">
    <property type="protein sequence ID" value="NKZ06618.1"/>
    <property type="molecule type" value="Genomic_DNA"/>
</dbReference>
<proteinExistence type="predicted"/>
<dbReference type="AlphaFoldDB" id="A0A846Z7I6"/>
<dbReference type="Pfam" id="PF04149">
    <property type="entry name" value="DUF397"/>
    <property type="match status" value="1"/>
</dbReference>
<feature type="domain" description="DUF397" evidence="1">
    <location>
        <begin position="3"/>
        <end position="55"/>
    </location>
</feature>
<dbReference type="RefSeq" id="WP_067640898.1">
    <property type="nucleotide sequence ID" value="NZ_JAAXPI010000038.1"/>
</dbReference>
<keyword evidence="3" id="KW-1185">Reference proteome</keyword>
<protein>
    <submittedName>
        <fullName evidence="2">DUF397 domain-containing protein</fullName>
    </submittedName>
</protein>